<sequence length="37" mass="4027">MEIEGLVTPEGQVKTGYPLRGEGVMMNDEFGNPHPVP</sequence>
<gene>
    <name evidence="2" type="ORF">BJ970_007319</name>
</gene>
<evidence type="ECO:0000313" key="3">
    <source>
        <dbReference type="Proteomes" id="UP000584374"/>
    </source>
</evidence>
<dbReference type="EMBL" id="JACHIW010000002">
    <property type="protein sequence ID" value="MBB5159720.1"/>
    <property type="molecule type" value="Genomic_DNA"/>
</dbReference>
<comment type="caution">
    <text evidence="2">The sequence shown here is derived from an EMBL/GenBank/DDBJ whole genome shotgun (WGS) entry which is preliminary data.</text>
</comment>
<reference evidence="2 3" key="1">
    <citation type="submission" date="2020-08" db="EMBL/GenBank/DDBJ databases">
        <title>Sequencing the genomes of 1000 actinobacteria strains.</title>
        <authorList>
            <person name="Klenk H.-P."/>
        </authorList>
    </citation>
    <scope>NUCLEOTIDE SEQUENCE [LARGE SCALE GENOMIC DNA]</scope>
    <source>
        <strain evidence="2 3">DSM 45584</strain>
    </source>
</reference>
<protein>
    <submittedName>
        <fullName evidence="2">Uncharacterized protein</fullName>
    </submittedName>
</protein>
<dbReference type="Proteomes" id="UP000584374">
    <property type="component" value="Unassembled WGS sequence"/>
</dbReference>
<proteinExistence type="predicted"/>
<evidence type="ECO:0000313" key="2">
    <source>
        <dbReference type="EMBL" id="MBB5159720.1"/>
    </source>
</evidence>
<organism evidence="2 3">
    <name type="scientific">Saccharopolyspora phatthalungensis</name>
    <dbReference type="NCBI Taxonomy" id="664693"/>
    <lineage>
        <taxon>Bacteria</taxon>
        <taxon>Bacillati</taxon>
        <taxon>Actinomycetota</taxon>
        <taxon>Actinomycetes</taxon>
        <taxon>Pseudonocardiales</taxon>
        <taxon>Pseudonocardiaceae</taxon>
        <taxon>Saccharopolyspora</taxon>
    </lineage>
</organism>
<feature type="region of interest" description="Disordered" evidence="1">
    <location>
        <begin position="1"/>
        <end position="37"/>
    </location>
</feature>
<dbReference type="AlphaFoldDB" id="A0A840QI30"/>
<name>A0A840QI30_9PSEU</name>
<evidence type="ECO:0000256" key="1">
    <source>
        <dbReference type="SAM" id="MobiDB-lite"/>
    </source>
</evidence>
<keyword evidence="3" id="KW-1185">Reference proteome</keyword>
<accession>A0A840QI30</accession>